<comment type="caution">
    <text evidence="5">The sequence shown here is derived from an EMBL/GenBank/DDBJ whole genome shotgun (WGS) entry which is preliminary data.</text>
</comment>
<dbReference type="Gene3D" id="3.20.80.10">
    <property type="entry name" value="Regulatory factor, effector binding domain"/>
    <property type="match status" value="1"/>
</dbReference>
<dbReference type="InterPro" id="IPR010499">
    <property type="entry name" value="AraC_E-bd"/>
</dbReference>
<dbReference type="EMBL" id="JANDHW010000008">
    <property type="protein sequence ID" value="MCP9612256.1"/>
    <property type="molecule type" value="Genomic_DNA"/>
</dbReference>
<protein>
    <submittedName>
        <fullName evidence="5">AraC family transcriptional regulator</fullName>
    </submittedName>
</protein>
<dbReference type="SMART" id="SM00871">
    <property type="entry name" value="AraC_E_bind"/>
    <property type="match status" value="1"/>
</dbReference>
<evidence type="ECO:0000313" key="6">
    <source>
        <dbReference type="Proteomes" id="UP001205603"/>
    </source>
</evidence>
<evidence type="ECO:0000256" key="2">
    <source>
        <dbReference type="ARBA" id="ARBA00023125"/>
    </source>
</evidence>
<dbReference type="InterPro" id="IPR050908">
    <property type="entry name" value="SmbC-like"/>
</dbReference>
<dbReference type="PANTHER" id="PTHR40055">
    <property type="entry name" value="TRANSCRIPTIONAL REGULATOR YGIV-RELATED"/>
    <property type="match status" value="1"/>
</dbReference>
<evidence type="ECO:0000313" key="5">
    <source>
        <dbReference type="EMBL" id="MCP9612256.1"/>
    </source>
</evidence>
<evidence type="ECO:0000256" key="1">
    <source>
        <dbReference type="ARBA" id="ARBA00023015"/>
    </source>
</evidence>
<keyword evidence="3" id="KW-0804">Transcription</keyword>
<dbReference type="InterPro" id="IPR009057">
    <property type="entry name" value="Homeodomain-like_sf"/>
</dbReference>
<dbReference type="Proteomes" id="UP001205603">
    <property type="component" value="Unassembled WGS sequence"/>
</dbReference>
<dbReference type="PRINTS" id="PR00032">
    <property type="entry name" value="HTHARAC"/>
</dbReference>
<evidence type="ECO:0000259" key="4">
    <source>
        <dbReference type="PROSITE" id="PS01124"/>
    </source>
</evidence>
<keyword evidence="1" id="KW-0805">Transcription regulation</keyword>
<sequence length="305" mass="35806">MQDFDRYTKQVNIVIDYIDANIDKKLDVQTLARLTSLSSYHFHRIFSSMMGESLAKYVMRRRLELAAIDLGCDPLKPIMNIAFEVGFNSVNVFCRNFRRHFGVTAEDYRRKIRQEYSKNRQLEHKINPSQRTYSHYFCQRKILKIGDKSMNCNFEIKHLEATHVVYCRHYGAYTNMQQAFEKLMKWAYPRGLVASPDFKMAAIYHDNPHVTEEEKLISDACLIVKEPIKTNGEISAYTLQSGKYAVGRFEISWDEFQTAWQCMYMLVEKHGCQCCGLPFEVYQNNSEEHPEKKWIIDICIPVVAK</sequence>
<dbReference type="Pfam" id="PF06445">
    <property type="entry name" value="GyrI-like"/>
    <property type="match status" value="1"/>
</dbReference>
<dbReference type="SUPFAM" id="SSF46689">
    <property type="entry name" value="Homeodomain-like"/>
    <property type="match status" value="2"/>
</dbReference>
<dbReference type="InterPro" id="IPR018060">
    <property type="entry name" value="HTH_AraC"/>
</dbReference>
<dbReference type="PROSITE" id="PS01124">
    <property type="entry name" value="HTH_ARAC_FAMILY_2"/>
    <property type="match status" value="1"/>
</dbReference>
<name>A0ABT1MIJ7_9BACT</name>
<dbReference type="InterPro" id="IPR020449">
    <property type="entry name" value="Tscrpt_reg_AraC-type_HTH"/>
</dbReference>
<reference evidence="5 6" key="1">
    <citation type="submission" date="2022-07" db="EMBL/GenBank/DDBJ databases">
        <title>Fecal culturing of patients with breast cancer.</title>
        <authorList>
            <person name="Teng N.M.Y."/>
            <person name="Kiu R."/>
            <person name="Evans R."/>
            <person name="Baker D.J."/>
            <person name="Zenner C."/>
            <person name="Robinson S.D."/>
            <person name="Hall L.J."/>
        </authorList>
    </citation>
    <scope>NUCLEOTIDE SEQUENCE [LARGE SCALE GENOMIC DNA]</scope>
    <source>
        <strain evidence="5 6">LH1063</strain>
    </source>
</reference>
<keyword evidence="2" id="KW-0238">DNA-binding</keyword>
<dbReference type="InterPro" id="IPR029442">
    <property type="entry name" value="GyrI-like"/>
</dbReference>
<dbReference type="RefSeq" id="WP_255027536.1">
    <property type="nucleotide sequence ID" value="NZ_JANDHW010000008.1"/>
</dbReference>
<dbReference type="SMART" id="SM00342">
    <property type="entry name" value="HTH_ARAC"/>
    <property type="match status" value="1"/>
</dbReference>
<dbReference type="SUPFAM" id="SSF55136">
    <property type="entry name" value="Probable bacterial effector-binding domain"/>
    <property type="match status" value="1"/>
</dbReference>
<dbReference type="PROSITE" id="PS00041">
    <property type="entry name" value="HTH_ARAC_FAMILY_1"/>
    <property type="match status" value="1"/>
</dbReference>
<dbReference type="PANTHER" id="PTHR40055:SF2">
    <property type="entry name" value="DNA GYRASE INHIBITOR"/>
    <property type="match status" value="1"/>
</dbReference>
<dbReference type="InterPro" id="IPR018062">
    <property type="entry name" value="HTH_AraC-typ_CS"/>
</dbReference>
<gene>
    <name evidence="5" type="ORF">NMU02_09145</name>
</gene>
<dbReference type="Pfam" id="PF12833">
    <property type="entry name" value="HTH_18"/>
    <property type="match status" value="1"/>
</dbReference>
<feature type="domain" description="HTH araC/xylS-type" evidence="4">
    <location>
        <begin position="12"/>
        <end position="111"/>
    </location>
</feature>
<keyword evidence="6" id="KW-1185">Reference proteome</keyword>
<dbReference type="InterPro" id="IPR011256">
    <property type="entry name" value="Reg_factor_effector_dom_sf"/>
</dbReference>
<proteinExistence type="predicted"/>
<evidence type="ECO:0000256" key="3">
    <source>
        <dbReference type="ARBA" id="ARBA00023163"/>
    </source>
</evidence>
<dbReference type="Gene3D" id="1.10.10.60">
    <property type="entry name" value="Homeodomain-like"/>
    <property type="match status" value="2"/>
</dbReference>
<organism evidence="5 6">
    <name type="scientific">Coprobacter tertius</name>
    <dbReference type="NCBI Taxonomy" id="2944915"/>
    <lineage>
        <taxon>Bacteria</taxon>
        <taxon>Pseudomonadati</taxon>
        <taxon>Bacteroidota</taxon>
        <taxon>Bacteroidia</taxon>
        <taxon>Bacteroidales</taxon>
        <taxon>Barnesiellaceae</taxon>
        <taxon>Coprobacter</taxon>
    </lineage>
</organism>
<accession>A0ABT1MIJ7</accession>